<reference evidence="2" key="1">
    <citation type="submission" date="2021-01" db="EMBL/GenBank/DDBJ databases">
        <authorList>
            <person name="Corre E."/>
            <person name="Pelletier E."/>
            <person name="Niang G."/>
            <person name="Scheremetjew M."/>
            <person name="Finn R."/>
            <person name="Kale V."/>
            <person name="Holt S."/>
            <person name="Cochrane G."/>
            <person name="Meng A."/>
            <person name="Brown T."/>
            <person name="Cohen L."/>
        </authorList>
    </citation>
    <scope>NUCLEOTIDE SEQUENCE</scope>
    <source>
        <strain evidence="2">UTEX LB 2760</strain>
    </source>
</reference>
<gene>
    <name evidence="1" type="ORF">RMAR0315_LOCUS6567</name>
    <name evidence="2" type="ORF">RMAR0315_LOCUS6568</name>
    <name evidence="3" type="ORF">RMAR0315_LOCUS6569</name>
</gene>
<accession>A0A6T6M3C4</accession>
<evidence type="ECO:0000313" key="3">
    <source>
        <dbReference type="EMBL" id="CAD8396582.1"/>
    </source>
</evidence>
<sequence>MGQKHVLAKSGEDFGIGNNDLISRYELSPTHSQPMNIMMGPLAWLCKGYAKSRFPFLEWSEADALGSYLAEISMLPGSGEYGMNTILQFGVWARKPLKDRLSSLTVPVSMIYGERDWMDWRFAAEVIPSMKTKASVEVLHNSGHYLFLDNPSGFNQWLDKELRD</sequence>
<dbReference type="SUPFAM" id="SSF53474">
    <property type="entry name" value="alpha/beta-Hydrolases"/>
    <property type="match status" value="1"/>
</dbReference>
<dbReference type="EMBL" id="HBEK01011955">
    <property type="protein sequence ID" value="CAD8396581.1"/>
    <property type="molecule type" value="Transcribed_RNA"/>
</dbReference>
<dbReference type="Gene3D" id="3.40.50.1820">
    <property type="entry name" value="alpha/beta hydrolase"/>
    <property type="match status" value="1"/>
</dbReference>
<organism evidence="2">
    <name type="scientific">Rhodosorus marinus</name>
    <dbReference type="NCBI Taxonomy" id="101924"/>
    <lineage>
        <taxon>Eukaryota</taxon>
        <taxon>Rhodophyta</taxon>
        <taxon>Stylonematophyceae</taxon>
        <taxon>Stylonematales</taxon>
        <taxon>Stylonemataceae</taxon>
        <taxon>Rhodosorus</taxon>
    </lineage>
</organism>
<evidence type="ECO:0008006" key="4">
    <source>
        <dbReference type="Google" id="ProtNLM"/>
    </source>
</evidence>
<dbReference type="AlphaFoldDB" id="A0A6T6M3C4"/>
<dbReference type="EMBL" id="HBEK01011956">
    <property type="protein sequence ID" value="CAD8396582.1"/>
    <property type="molecule type" value="Transcribed_RNA"/>
</dbReference>
<proteinExistence type="predicted"/>
<name>A0A6T6M3C4_9RHOD</name>
<dbReference type="InterPro" id="IPR029058">
    <property type="entry name" value="AB_hydrolase_fold"/>
</dbReference>
<evidence type="ECO:0000313" key="1">
    <source>
        <dbReference type="EMBL" id="CAD8396580.1"/>
    </source>
</evidence>
<protein>
    <recommendedName>
        <fullName evidence="4">AB hydrolase-1 domain-containing protein</fullName>
    </recommendedName>
</protein>
<dbReference type="EMBL" id="HBEK01011954">
    <property type="protein sequence ID" value="CAD8396580.1"/>
    <property type="molecule type" value="Transcribed_RNA"/>
</dbReference>
<evidence type="ECO:0000313" key="2">
    <source>
        <dbReference type="EMBL" id="CAD8396581.1"/>
    </source>
</evidence>